<accession>A0A0E9LT22</accession>
<dbReference type="EMBL" id="BAZW01000002">
    <property type="protein sequence ID" value="GAO28306.1"/>
    <property type="molecule type" value="Genomic_DNA"/>
</dbReference>
<feature type="domain" description="Glycoside hydrolase family 65 central catalytic" evidence="1">
    <location>
        <begin position="2"/>
        <end position="284"/>
    </location>
</feature>
<dbReference type="Gene3D" id="1.50.10.10">
    <property type="match status" value="1"/>
</dbReference>
<dbReference type="Pfam" id="PF03633">
    <property type="entry name" value="Glyco_hydro_65C"/>
    <property type="match status" value="1"/>
</dbReference>
<sequence length="370" mass="43575">MQRHVNAAIAYNIWNYYQATDDIAFLSNFGAEMFFSIASFWASRVTYDEARDLYEIHGVVGPDEYHTSYPDSEKLGLNNNAYTNVMVAWLMQKALHIKDRIQKSRVRELMNDLNIDQQELSLWEAISKKMFVPFGENNLILQFDGYEDLKEFPWEAYRKKYDNIQRLDRVLESENDSPNRYKASKQADVLMLFYLFNLEQLKEIFRNLGHDFTQEMMERNIEYYKARTSHGSTLSRFVFSWILYKYDKKTAWQNFEKLLISDFEDIQGGTTEEGIHLGAMAGSLDLIQRVFTGIEVTEEALWIKPDLPEHVQKINLQIKYRHHWIAISVDHDKLRIAFEEGYSNKVNIGVLDQIHTFSQGEVRTFDMSGR</sequence>
<dbReference type="AlphaFoldDB" id="A0A0E9LT22"/>
<dbReference type="GO" id="GO:0004553">
    <property type="term" value="F:hydrolase activity, hydrolyzing O-glycosyl compounds"/>
    <property type="evidence" value="ECO:0007669"/>
    <property type="project" value="TreeGrafter"/>
</dbReference>
<evidence type="ECO:0000313" key="4">
    <source>
        <dbReference type="Proteomes" id="UP000032900"/>
    </source>
</evidence>
<dbReference type="InterPro" id="IPR008928">
    <property type="entry name" value="6-hairpin_glycosidase_sf"/>
</dbReference>
<evidence type="ECO:0000259" key="2">
    <source>
        <dbReference type="Pfam" id="PF03633"/>
    </source>
</evidence>
<reference evidence="3 4" key="1">
    <citation type="journal article" date="2015" name="Microbes Environ.">
        <title>Distribution and evolution of nitrogen fixation genes in the phylum bacteroidetes.</title>
        <authorList>
            <person name="Inoue J."/>
            <person name="Oshima K."/>
            <person name="Suda W."/>
            <person name="Sakamoto M."/>
            <person name="Iino T."/>
            <person name="Noda S."/>
            <person name="Hongoh Y."/>
            <person name="Hattori M."/>
            <person name="Ohkuma M."/>
        </authorList>
    </citation>
    <scope>NUCLEOTIDE SEQUENCE [LARGE SCALE GENOMIC DNA]</scope>
    <source>
        <strain evidence="3">JCM 15548</strain>
    </source>
</reference>
<dbReference type="STRING" id="1236989.JCM15548_1382"/>
<comment type="caution">
    <text evidence="3">The sequence shown here is derived from an EMBL/GenBank/DDBJ whole genome shotgun (WGS) entry which is preliminary data.</text>
</comment>
<dbReference type="PANTHER" id="PTHR11051:SF8">
    <property type="entry name" value="PROTEIN-GLUCOSYLGALACTOSYLHYDROXYLYSINE GLUCOSIDASE"/>
    <property type="match status" value="1"/>
</dbReference>
<dbReference type="Gene3D" id="2.60.420.10">
    <property type="entry name" value="Maltose phosphorylase, domain 3"/>
    <property type="match status" value="1"/>
</dbReference>
<dbReference type="GO" id="GO:0005975">
    <property type="term" value="P:carbohydrate metabolic process"/>
    <property type="evidence" value="ECO:0007669"/>
    <property type="project" value="InterPro"/>
</dbReference>
<dbReference type="InterPro" id="IPR005195">
    <property type="entry name" value="Glyco_hydro_65_M"/>
</dbReference>
<dbReference type="Pfam" id="PF03632">
    <property type="entry name" value="Glyco_hydro_65m"/>
    <property type="match status" value="1"/>
</dbReference>
<dbReference type="PANTHER" id="PTHR11051">
    <property type="entry name" value="GLYCOSYL HYDROLASE-RELATED"/>
    <property type="match status" value="1"/>
</dbReference>
<dbReference type="Proteomes" id="UP000032900">
    <property type="component" value="Unassembled WGS sequence"/>
</dbReference>
<proteinExistence type="predicted"/>
<dbReference type="InterPro" id="IPR012341">
    <property type="entry name" value="6hp_glycosidase-like_sf"/>
</dbReference>
<feature type="domain" description="Glycoside hydrolase family 65 C-terminal" evidence="2">
    <location>
        <begin position="295"/>
        <end position="355"/>
    </location>
</feature>
<gene>
    <name evidence="3" type="ORF">JCM15548_1382</name>
</gene>
<name>A0A0E9LT22_9BACT</name>
<organism evidence="3 4">
    <name type="scientific">Geofilum rubicundum JCM 15548</name>
    <dbReference type="NCBI Taxonomy" id="1236989"/>
    <lineage>
        <taxon>Bacteria</taxon>
        <taxon>Pseudomonadati</taxon>
        <taxon>Bacteroidota</taxon>
        <taxon>Bacteroidia</taxon>
        <taxon>Marinilabiliales</taxon>
        <taxon>Marinilabiliaceae</taxon>
        <taxon>Geofilum</taxon>
    </lineage>
</organism>
<keyword evidence="4" id="KW-1185">Reference proteome</keyword>
<evidence type="ECO:0000313" key="3">
    <source>
        <dbReference type="EMBL" id="GAO28306.1"/>
    </source>
</evidence>
<protein>
    <submittedName>
        <fullName evidence="3">Trehalose-6-phosphate phosphatase</fullName>
    </submittedName>
</protein>
<dbReference type="InterPro" id="IPR005194">
    <property type="entry name" value="Glyco_hydro_65_C"/>
</dbReference>
<dbReference type="SUPFAM" id="SSF48208">
    <property type="entry name" value="Six-hairpin glycosidases"/>
    <property type="match status" value="1"/>
</dbReference>
<evidence type="ECO:0000259" key="1">
    <source>
        <dbReference type="Pfam" id="PF03632"/>
    </source>
</evidence>